<dbReference type="InterPro" id="IPR036249">
    <property type="entry name" value="Thioredoxin-like_sf"/>
</dbReference>
<name>A0ABZ0FWV0_9BACT</name>
<proteinExistence type="predicted"/>
<comment type="subcellular location">
    <subcellularLocation>
        <location evidence="1">Cell envelope</location>
    </subcellularLocation>
</comment>
<organism evidence="7 8">
    <name type="scientific">Butyricimonas paravirosa</name>
    <dbReference type="NCBI Taxonomy" id="1472417"/>
    <lineage>
        <taxon>Bacteria</taxon>
        <taxon>Pseudomonadati</taxon>
        <taxon>Bacteroidota</taxon>
        <taxon>Bacteroidia</taxon>
        <taxon>Bacteroidales</taxon>
        <taxon>Odoribacteraceae</taxon>
        <taxon>Butyricimonas</taxon>
    </lineage>
</organism>
<dbReference type="SUPFAM" id="SSF52833">
    <property type="entry name" value="Thioredoxin-like"/>
    <property type="match status" value="1"/>
</dbReference>
<dbReference type="InterPro" id="IPR013740">
    <property type="entry name" value="Redoxin"/>
</dbReference>
<evidence type="ECO:0000313" key="7">
    <source>
        <dbReference type="EMBL" id="WOF13046.1"/>
    </source>
</evidence>
<keyword evidence="5" id="KW-0175">Coiled coil</keyword>
<evidence type="ECO:0000313" key="8">
    <source>
        <dbReference type="Proteomes" id="UP001302374"/>
    </source>
</evidence>
<evidence type="ECO:0000256" key="2">
    <source>
        <dbReference type="ARBA" id="ARBA00022748"/>
    </source>
</evidence>
<dbReference type="InterPro" id="IPR050553">
    <property type="entry name" value="Thioredoxin_ResA/DsbE_sf"/>
</dbReference>
<dbReference type="EMBL" id="CP043839">
    <property type="protein sequence ID" value="WOF13046.1"/>
    <property type="molecule type" value="Genomic_DNA"/>
</dbReference>
<evidence type="ECO:0000259" key="6">
    <source>
        <dbReference type="PROSITE" id="PS51352"/>
    </source>
</evidence>
<keyword evidence="8" id="KW-1185">Reference proteome</keyword>
<dbReference type="Proteomes" id="UP001302374">
    <property type="component" value="Chromosome"/>
</dbReference>
<keyword evidence="3" id="KW-1015">Disulfide bond</keyword>
<dbReference type="Gene3D" id="3.40.30.10">
    <property type="entry name" value="Glutaredoxin"/>
    <property type="match status" value="1"/>
</dbReference>
<keyword evidence="2" id="KW-0201">Cytochrome c-type biogenesis</keyword>
<gene>
    <name evidence="7" type="ORF">F1644_12605</name>
</gene>
<dbReference type="PANTHER" id="PTHR42852">
    <property type="entry name" value="THIOL:DISULFIDE INTERCHANGE PROTEIN DSBE"/>
    <property type="match status" value="1"/>
</dbReference>
<feature type="domain" description="Thioredoxin" evidence="6">
    <location>
        <begin position="330"/>
        <end position="472"/>
    </location>
</feature>
<dbReference type="PANTHER" id="PTHR42852:SF6">
    <property type="entry name" value="THIOL:DISULFIDE INTERCHANGE PROTEIN DSBE"/>
    <property type="match status" value="1"/>
</dbReference>
<evidence type="ECO:0000256" key="3">
    <source>
        <dbReference type="ARBA" id="ARBA00023157"/>
    </source>
</evidence>
<feature type="coiled-coil region" evidence="5">
    <location>
        <begin position="149"/>
        <end position="183"/>
    </location>
</feature>
<evidence type="ECO:0000256" key="1">
    <source>
        <dbReference type="ARBA" id="ARBA00004196"/>
    </source>
</evidence>
<evidence type="ECO:0000256" key="4">
    <source>
        <dbReference type="ARBA" id="ARBA00023284"/>
    </source>
</evidence>
<dbReference type="CDD" id="cd02966">
    <property type="entry name" value="TlpA_like_family"/>
    <property type="match status" value="1"/>
</dbReference>
<dbReference type="InterPro" id="IPR013766">
    <property type="entry name" value="Thioredoxin_domain"/>
</dbReference>
<reference evidence="7 8" key="1">
    <citation type="submission" date="2019-09" db="EMBL/GenBank/DDBJ databases">
        <title>Butyricimonas paravirosa DSM 105722 (=214-4 = JCM 18677 = CCUG 65563).</title>
        <authorList>
            <person name="Le Roy T."/>
            <person name="Cani P.D."/>
        </authorList>
    </citation>
    <scope>NUCLEOTIDE SEQUENCE [LARGE SCALE GENOMIC DNA]</scope>
    <source>
        <strain evidence="7 8">DSM 105722</strain>
    </source>
</reference>
<protein>
    <submittedName>
        <fullName evidence="7">TlpA family protein disulfide reductase</fullName>
    </submittedName>
</protein>
<dbReference type="PROSITE" id="PS51352">
    <property type="entry name" value="THIOREDOXIN_2"/>
    <property type="match status" value="1"/>
</dbReference>
<keyword evidence="4" id="KW-0676">Redox-active center</keyword>
<evidence type="ECO:0000256" key="5">
    <source>
        <dbReference type="SAM" id="Coils"/>
    </source>
</evidence>
<dbReference type="Pfam" id="PF08534">
    <property type="entry name" value="Redoxin"/>
    <property type="match status" value="1"/>
</dbReference>
<accession>A0ABZ0FWV0</accession>
<sequence>MIGKIINNNKILMRMKKLILLSIILLGTFAVNAQVIKGKFNDYQGETIKINIGGCDREALKIGSDGSFVFNPVIRYEGQKFTINMPDETRIPVLVGKGEEVRLEVSKDKDGNTIAKFAGDRTDINTYLFVHANQLSGLKGARGQKFTTFKEYSANLDRLDKKLDQLLNKIKGDQDLVEEYRVEKNVDIISAKIGFGRGDEKLTLTDADYIKFMKSMDVNDSITFRKDPRKASLGYTGVVERRISWEARNRATAQDDPAKSFIRKLLILDELVSNQEIKNSVSHYYAIMFYMGGGNAHAREFVETFNKINTDPEHLAFVKARPLPSKDNNLEAGSVAKDFEMRDRDGNLVKLSDFKGKLVYMDIWATWCGPCVEEIPNMEKLYQHYKDDPRVLLVSVSVDSKKNLWEKKLDEDKPQWPQYIVDGALKDKLYNEYIITGIPRFMMFDSEGRIITINAMRPSNGKLIPFIEEQLSKPKEIKGPGGMKMIKLK</sequence>